<dbReference type="InterPro" id="IPR041186">
    <property type="entry name" value="DUF3823_C"/>
</dbReference>
<evidence type="ECO:0000313" key="6">
    <source>
        <dbReference type="Proteomes" id="UP001326715"/>
    </source>
</evidence>
<protein>
    <submittedName>
        <fullName evidence="4">DUF3823 domain-containing protein</fullName>
    </submittedName>
</protein>
<dbReference type="Proteomes" id="UP001326715">
    <property type="component" value="Chromosome"/>
</dbReference>
<dbReference type="InterPro" id="IPR024278">
    <property type="entry name" value="DUF3823_N"/>
</dbReference>
<sequence>MRYLIIASLLLILSAGCKKDNFEKPKSTLSGRVVYDKNALGLRSNGVQVELWQHGYALFSKIPVYVGQNGAFSAILFDGDYKLVLRQGNGPWLDNADSIDVKVSGATNVDITVKPYFIITNASFTKSGTQLTATVSVQQVNNNLPLEAVNLYIGNTNIVDQVNSIRSVSAKPDISGAFTMQLTLPADAAYFARVGVKTAGVAEQVYSEIKEVK</sequence>
<feature type="domain" description="DUF3823" evidence="1">
    <location>
        <begin position="27"/>
        <end position="113"/>
    </location>
</feature>
<organism evidence="3 5">
    <name type="scientific">Chitinophaga sancti</name>
    <dbReference type="NCBI Taxonomy" id="1004"/>
    <lineage>
        <taxon>Bacteria</taxon>
        <taxon>Pseudomonadati</taxon>
        <taxon>Bacteroidota</taxon>
        <taxon>Chitinophagia</taxon>
        <taxon>Chitinophagales</taxon>
        <taxon>Chitinophagaceae</taxon>
        <taxon>Chitinophaga</taxon>
    </lineage>
</organism>
<accession>A0A1K1MNK4</accession>
<evidence type="ECO:0000313" key="5">
    <source>
        <dbReference type="Proteomes" id="UP000183788"/>
    </source>
</evidence>
<dbReference type="EMBL" id="FPIZ01000002">
    <property type="protein sequence ID" value="SFW24675.1"/>
    <property type="molecule type" value="Genomic_DNA"/>
</dbReference>
<dbReference type="RefSeq" id="WP_072357245.1">
    <property type="nucleotide sequence ID" value="NZ_CBHWAX010000031.1"/>
</dbReference>
<name>A0A1K1MNK4_9BACT</name>
<evidence type="ECO:0000259" key="1">
    <source>
        <dbReference type="Pfam" id="PF12866"/>
    </source>
</evidence>
<reference evidence="4 6" key="2">
    <citation type="submission" date="2023-11" db="EMBL/GenBank/DDBJ databases">
        <title>MicrobeMod: A computational toolkit for identifying prokaryotic methylation and restriction-modification with nanopore sequencing.</title>
        <authorList>
            <person name="Crits-Christoph A."/>
            <person name="Kang S.C."/>
            <person name="Lee H."/>
            <person name="Ostrov N."/>
        </authorList>
    </citation>
    <scope>NUCLEOTIDE SEQUENCE [LARGE SCALE GENOMIC DNA]</scope>
    <source>
        <strain evidence="4 6">ATCC 23090</strain>
    </source>
</reference>
<dbReference type="Proteomes" id="UP000183788">
    <property type="component" value="Unassembled WGS sequence"/>
</dbReference>
<dbReference type="STRING" id="1004.SAMN05661012_00731"/>
<feature type="domain" description="DUF3823" evidence="2">
    <location>
        <begin position="118"/>
        <end position="210"/>
    </location>
</feature>
<evidence type="ECO:0000313" key="3">
    <source>
        <dbReference type="EMBL" id="SFW24675.1"/>
    </source>
</evidence>
<dbReference type="Gene3D" id="2.60.40.1120">
    <property type="entry name" value="Carboxypeptidase-like, regulatory domain"/>
    <property type="match status" value="1"/>
</dbReference>
<evidence type="ECO:0000259" key="2">
    <source>
        <dbReference type="Pfam" id="PF18003"/>
    </source>
</evidence>
<dbReference type="EMBL" id="CP140154">
    <property type="protein sequence ID" value="WQG91541.1"/>
    <property type="molecule type" value="Genomic_DNA"/>
</dbReference>
<dbReference type="Pfam" id="PF12866">
    <property type="entry name" value="DUF3823"/>
    <property type="match status" value="1"/>
</dbReference>
<reference evidence="3 5" key="1">
    <citation type="submission" date="2016-11" db="EMBL/GenBank/DDBJ databases">
        <authorList>
            <person name="Jaros S."/>
            <person name="Januszkiewicz K."/>
            <person name="Wedrychowicz H."/>
        </authorList>
    </citation>
    <scope>NUCLEOTIDE SEQUENCE [LARGE SCALE GENOMIC DNA]</scope>
    <source>
        <strain evidence="3 5">DSM 784</strain>
    </source>
</reference>
<gene>
    <name evidence="3" type="ORF">SAMN05661012_00731</name>
    <name evidence="4" type="ORF">SR876_08510</name>
</gene>
<keyword evidence="6" id="KW-1185">Reference proteome</keyword>
<evidence type="ECO:0000313" key="4">
    <source>
        <dbReference type="EMBL" id="WQG91541.1"/>
    </source>
</evidence>
<dbReference type="PROSITE" id="PS51257">
    <property type="entry name" value="PROKAR_LIPOPROTEIN"/>
    <property type="match status" value="1"/>
</dbReference>
<dbReference type="Pfam" id="PF18003">
    <property type="entry name" value="DUF3823_C"/>
    <property type="match status" value="1"/>
</dbReference>
<dbReference type="AlphaFoldDB" id="A0A1K1MNK4"/>
<dbReference type="OrthoDB" id="1433240at2"/>
<dbReference type="Gene3D" id="2.60.40.2060">
    <property type="match status" value="1"/>
</dbReference>
<proteinExistence type="predicted"/>